<organism evidence="2 3">
    <name type="scientific">Penicillium cosmopolitanum</name>
    <dbReference type="NCBI Taxonomy" id="1131564"/>
    <lineage>
        <taxon>Eukaryota</taxon>
        <taxon>Fungi</taxon>
        <taxon>Dikarya</taxon>
        <taxon>Ascomycota</taxon>
        <taxon>Pezizomycotina</taxon>
        <taxon>Eurotiomycetes</taxon>
        <taxon>Eurotiomycetidae</taxon>
        <taxon>Eurotiales</taxon>
        <taxon>Aspergillaceae</taxon>
        <taxon>Penicillium</taxon>
    </lineage>
</organism>
<dbReference type="AlphaFoldDB" id="A0A9W9WBC1"/>
<dbReference type="RefSeq" id="XP_056494063.1">
    <property type="nucleotide sequence ID" value="XM_056625481.1"/>
</dbReference>
<evidence type="ECO:0000313" key="3">
    <source>
        <dbReference type="Proteomes" id="UP001147747"/>
    </source>
</evidence>
<gene>
    <name evidence="2" type="ORF">N7509_000844</name>
</gene>
<dbReference type="OrthoDB" id="437457at2759"/>
<reference evidence="2" key="2">
    <citation type="journal article" date="2023" name="IMA Fungus">
        <title>Comparative genomic study of the Penicillium genus elucidates a diverse pangenome and 15 lateral gene transfer events.</title>
        <authorList>
            <person name="Petersen C."/>
            <person name="Sorensen T."/>
            <person name="Nielsen M.R."/>
            <person name="Sondergaard T.E."/>
            <person name="Sorensen J.L."/>
            <person name="Fitzpatrick D.A."/>
            <person name="Frisvad J.C."/>
            <person name="Nielsen K.L."/>
        </authorList>
    </citation>
    <scope>NUCLEOTIDE SEQUENCE</scope>
    <source>
        <strain evidence="2">IBT 29677</strain>
    </source>
</reference>
<dbReference type="EMBL" id="JAPZBU010000003">
    <property type="protein sequence ID" value="KAJ5414217.1"/>
    <property type="molecule type" value="Genomic_DNA"/>
</dbReference>
<comment type="caution">
    <text evidence="2">The sequence shown here is derived from an EMBL/GenBank/DDBJ whole genome shotgun (WGS) entry which is preliminary data.</text>
</comment>
<dbReference type="GeneID" id="81364461"/>
<proteinExistence type="predicted"/>
<name>A0A9W9WBC1_9EURO</name>
<sequence length="190" mass="21518">MPPIDYSKWDNIDTDSDSDQELPPQPPHPATQSRPCSCDAPEIVVDPPWEATTIPTDHAVFNNTVPPVATLLDFPIVIHRLGTRYNGEFGNLDNQIITYLNVEAKSGLAPPRWQSGIGSVIVARKDRKDLSPEHYEAIWMYHDHLLDYFGEGPAPEHLYNRKAFDRWFVGYAKDTAGFGRKEWNSVAPLY</sequence>
<protein>
    <submittedName>
        <fullName evidence="2">Uncharacterized protein</fullName>
    </submittedName>
</protein>
<accession>A0A9W9WBC1</accession>
<keyword evidence="3" id="KW-1185">Reference proteome</keyword>
<feature type="region of interest" description="Disordered" evidence="1">
    <location>
        <begin position="1"/>
        <end position="39"/>
    </location>
</feature>
<dbReference type="Proteomes" id="UP001147747">
    <property type="component" value="Unassembled WGS sequence"/>
</dbReference>
<evidence type="ECO:0000256" key="1">
    <source>
        <dbReference type="SAM" id="MobiDB-lite"/>
    </source>
</evidence>
<evidence type="ECO:0000313" key="2">
    <source>
        <dbReference type="EMBL" id="KAJ5414217.1"/>
    </source>
</evidence>
<reference evidence="2" key="1">
    <citation type="submission" date="2022-12" db="EMBL/GenBank/DDBJ databases">
        <authorList>
            <person name="Petersen C."/>
        </authorList>
    </citation>
    <scope>NUCLEOTIDE SEQUENCE</scope>
    <source>
        <strain evidence="2">IBT 29677</strain>
    </source>
</reference>